<proteinExistence type="predicted"/>
<organism evidence="1 2">
    <name type="scientific">Caballeronia ptereochthonis</name>
    <dbReference type="NCBI Taxonomy" id="1777144"/>
    <lineage>
        <taxon>Bacteria</taxon>
        <taxon>Pseudomonadati</taxon>
        <taxon>Pseudomonadota</taxon>
        <taxon>Betaproteobacteria</taxon>
        <taxon>Burkholderiales</taxon>
        <taxon>Burkholderiaceae</taxon>
        <taxon>Caballeronia</taxon>
    </lineage>
</organism>
<name>A0A158AS58_9BURK</name>
<evidence type="ECO:0000313" key="1">
    <source>
        <dbReference type="EMBL" id="SAK59867.1"/>
    </source>
</evidence>
<gene>
    <name evidence="1" type="ORF">AWB83_02183</name>
</gene>
<dbReference type="EMBL" id="FCOB02000008">
    <property type="protein sequence ID" value="SAK59867.1"/>
    <property type="molecule type" value="Genomic_DNA"/>
</dbReference>
<protein>
    <submittedName>
        <fullName evidence="1">Uncharacterized protein</fullName>
    </submittedName>
</protein>
<sequence>MSVTATVRSLQKHTFALRRKRLTSTTHTVDVNRD</sequence>
<reference evidence="1" key="1">
    <citation type="submission" date="2016-01" db="EMBL/GenBank/DDBJ databases">
        <authorList>
            <person name="Peeters C."/>
        </authorList>
    </citation>
    <scope>NUCLEOTIDE SEQUENCE [LARGE SCALE GENOMIC DNA]</scope>
    <source>
        <strain evidence="1">LMG 29326</strain>
    </source>
</reference>
<evidence type="ECO:0000313" key="2">
    <source>
        <dbReference type="Proteomes" id="UP000054978"/>
    </source>
</evidence>
<dbReference type="Proteomes" id="UP000054978">
    <property type="component" value="Unassembled WGS sequence"/>
</dbReference>
<keyword evidence="2" id="KW-1185">Reference proteome</keyword>
<comment type="caution">
    <text evidence="1">The sequence shown here is derived from an EMBL/GenBank/DDBJ whole genome shotgun (WGS) entry which is preliminary data.</text>
</comment>
<accession>A0A158AS58</accession>
<dbReference type="AlphaFoldDB" id="A0A158AS58"/>